<dbReference type="AlphaFoldDB" id="A0A7D9L4B3"/>
<feature type="compositionally biased region" description="Basic residues" evidence="1">
    <location>
        <begin position="190"/>
        <end position="204"/>
    </location>
</feature>
<dbReference type="OrthoDB" id="10353639at2759"/>
<organism evidence="2 3">
    <name type="scientific">Paramuricea clavata</name>
    <name type="common">Red gorgonian</name>
    <name type="synonym">Violescent sea-whip</name>
    <dbReference type="NCBI Taxonomy" id="317549"/>
    <lineage>
        <taxon>Eukaryota</taxon>
        <taxon>Metazoa</taxon>
        <taxon>Cnidaria</taxon>
        <taxon>Anthozoa</taxon>
        <taxon>Octocorallia</taxon>
        <taxon>Malacalcyonacea</taxon>
        <taxon>Plexauridae</taxon>
        <taxon>Paramuricea</taxon>
    </lineage>
</organism>
<reference evidence="2" key="1">
    <citation type="submission" date="2020-04" db="EMBL/GenBank/DDBJ databases">
        <authorList>
            <person name="Alioto T."/>
            <person name="Alioto T."/>
            <person name="Gomez Garrido J."/>
        </authorList>
    </citation>
    <scope>NUCLEOTIDE SEQUENCE</scope>
    <source>
        <strain evidence="2">A484AB</strain>
    </source>
</reference>
<accession>A0A7D9L4B3</accession>
<evidence type="ECO:0000313" key="3">
    <source>
        <dbReference type="Proteomes" id="UP001152795"/>
    </source>
</evidence>
<evidence type="ECO:0000313" key="2">
    <source>
        <dbReference type="EMBL" id="CAB4023360.1"/>
    </source>
</evidence>
<proteinExistence type="predicted"/>
<protein>
    <submittedName>
        <fullName evidence="2">Uncharacterized protein</fullName>
    </submittedName>
</protein>
<comment type="caution">
    <text evidence="2">The sequence shown here is derived from an EMBL/GenBank/DDBJ whole genome shotgun (WGS) entry which is preliminary data.</text>
</comment>
<gene>
    <name evidence="2" type="ORF">PACLA_8A039178</name>
</gene>
<feature type="region of interest" description="Disordered" evidence="1">
    <location>
        <begin position="80"/>
        <end position="110"/>
    </location>
</feature>
<feature type="region of interest" description="Disordered" evidence="1">
    <location>
        <begin position="1"/>
        <end position="45"/>
    </location>
</feature>
<dbReference type="Proteomes" id="UP001152795">
    <property type="component" value="Unassembled WGS sequence"/>
</dbReference>
<keyword evidence="3" id="KW-1185">Reference proteome</keyword>
<feature type="region of interest" description="Disordered" evidence="1">
    <location>
        <begin position="184"/>
        <end position="204"/>
    </location>
</feature>
<evidence type="ECO:0000256" key="1">
    <source>
        <dbReference type="SAM" id="MobiDB-lite"/>
    </source>
</evidence>
<sequence length="204" mass="22042">MDHNLGDILGPKRGNQPKNTAGKQKGEILAGYGEQYNPDGSVSMTNAEWPEYQMKDTPPVTSMHRQGLNSMLPGNAGVNGFQPMGGGDSPQVSPQAALNPSLLPGQKSDLGLGMGVGMDKSPMAPMMQKFVSDVADGKSMNKQLLNAPFEKPKIRNAGFRIPGEFSFKGEGKSLENQEEANFVKNFMSSKKSHTTRRKTGRKSK</sequence>
<dbReference type="EMBL" id="CACRXK020012464">
    <property type="protein sequence ID" value="CAB4023360.1"/>
    <property type="molecule type" value="Genomic_DNA"/>
</dbReference>
<name>A0A7D9L4B3_PARCT</name>